<keyword evidence="1" id="KW-0560">Oxidoreductase</keyword>
<organism evidence="3 4">
    <name type="scientific">Acidisoma cellulosilyticum</name>
    <dbReference type="NCBI Taxonomy" id="2802395"/>
    <lineage>
        <taxon>Bacteria</taxon>
        <taxon>Pseudomonadati</taxon>
        <taxon>Pseudomonadota</taxon>
        <taxon>Alphaproteobacteria</taxon>
        <taxon>Acetobacterales</taxon>
        <taxon>Acidocellaceae</taxon>
        <taxon>Acidisoma</taxon>
    </lineage>
</organism>
<feature type="domain" description="FAD dependent oxidoreductase" evidence="2">
    <location>
        <begin position="4"/>
        <end position="396"/>
    </location>
</feature>
<dbReference type="InterPro" id="IPR006076">
    <property type="entry name" value="FAD-dep_OxRdtase"/>
</dbReference>
<dbReference type="Gene3D" id="3.30.9.10">
    <property type="entry name" value="D-Amino Acid Oxidase, subunit A, domain 2"/>
    <property type="match status" value="1"/>
</dbReference>
<dbReference type="GO" id="GO:0016491">
    <property type="term" value="F:oxidoreductase activity"/>
    <property type="evidence" value="ECO:0007669"/>
    <property type="project" value="UniProtKB-KW"/>
</dbReference>
<evidence type="ECO:0000256" key="1">
    <source>
        <dbReference type="ARBA" id="ARBA00023002"/>
    </source>
</evidence>
<dbReference type="AlphaFoldDB" id="A0A963YWT2"/>
<dbReference type="Pfam" id="PF01266">
    <property type="entry name" value="DAO"/>
    <property type="match status" value="1"/>
</dbReference>
<evidence type="ECO:0000313" key="4">
    <source>
        <dbReference type="Proteomes" id="UP000721844"/>
    </source>
</evidence>
<dbReference type="SUPFAM" id="SSF54373">
    <property type="entry name" value="FAD-linked reductases, C-terminal domain"/>
    <property type="match status" value="1"/>
</dbReference>
<evidence type="ECO:0000313" key="3">
    <source>
        <dbReference type="EMBL" id="MCB8878647.1"/>
    </source>
</evidence>
<dbReference type="EMBL" id="JAESVA010000001">
    <property type="protein sequence ID" value="MCB8878647.1"/>
    <property type="molecule type" value="Genomic_DNA"/>
</dbReference>
<dbReference type="Proteomes" id="UP000721844">
    <property type="component" value="Unassembled WGS sequence"/>
</dbReference>
<accession>A0A963YWT2</accession>
<gene>
    <name evidence="3" type="ORF">ACELLULO517_00265</name>
</gene>
<keyword evidence="4" id="KW-1185">Reference proteome</keyword>
<proteinExistence type="predicted"/>
<evidence type="ECO:0000259" key="2">
    <source>
        <dbReference type="Pfam" id="PF01266"/>
    </source>
</evidence>
<protein>
    <submittedName>
        <fullName evidence="3">FAD-binding oxidoreductase</fullName>
    </submittedName>
</protein>
<dbReference type="GO" id="GO:0005737">
    <property type="term" value="C:cytoplasm"/>
    <property type="evidence" value="ECO:0007669"/>
    <property type="project" value="TreeGrafter"/>
</dbReference>
<sequence length="414" mass="45146">MQADVVVLGAGIVGVSIAVHLQRLGRQTILFDRRPAGEGTSFGNAGIIQREAVFPHHFPRDFRELLSYAFNSKTEARYHLSMLPRLLRPFAQYWHHSEPSRYRAIARDYARLIAHCVDDHRELAAEAGAESLLRDGGWTIACETPQSLAGFLKTAEDSRREFGVGFRALDGAALSAAEPHLRSGLAGGVQWTDPVAVLEPVALTRAYLALFEKLGGRFAYGDARTLTRAGAGWAVTGDETKISAREAVVALGAWSPIVTKPLGYDPPVFVKRGYHMHYRPDGNAVLNHPVLDAANGYMLVPMNQGIRLTTGAEFADRDGPPTPVQLAKVEPLAHKLMPALGQRIDSEIWMGARPCTPDMLPIIGPAPRQPGLWFGFGHGHQGLTLGPTTGRMLAAMMTGHEPVTDPTAYRPDRF</sequence>
<dbReference type="InterPro" id="IPR036188">
    <property type="entry name" value="FAD/NAD-bd_sf"/>
</dbReference>
<dbReference type="SUPFAM" id="SSF51905">
    <property type="entry name" value="FAD/NAD(P)-binding domain"/>
    <property type="match status" value="1"/>
</dbReference>
<comment type="caution">
    <text evidence="3">The sequence shown here is derived from an EMBL/GenBank/DDBJ whole genome shotgun (WGS) entry which is preliminary data.</text>
</comment>
<dbReference type="PANTHER" id="PTHR13847:SF289">
    <property type="entry name" value="GLYCINE OXIDASE"/>
    <property type="match status" value="1"/>
</dbReference>
<dbReference type="PANTHER" id="PTHR13847">
    <property type="entry name" value="SARCOSINE DEHYDROGENASE-RELATED"/>
    <property type="match status" value="1"/>
</dbReference>
<reference evidence="3 4" key="1">
    <citation type="journal article" date="2021" name="Microorganisms">
        <title>Acidisoma silvae sp. nov. and Acidisomacellulosilytica sp. nov., Two Acidophilic Bacteria Isolated from Decaying Wood, Hydrolyzing Cellulose and Producing Poly-3-hydroxybutyrate.</title>
        <authorList>
            <person name="Mieszkin S."/>
            <person name="Pouder E."/>
            <person name="Uroz S."/>
            <person name="Simon-Colin C."/>
            <person name="Alain K."/>
        </authorList>
    </citation>
    <scope>NUCLEOTIDE SEQUENCE [LARGE SCALE GENOMIC DNA]</scope>
    <source>
        <strain evidence="3 4">HW T5.17</strain>
    </source>
</reference>
<dbReference type="Gene3D" id="3.50.50.60">
    <property type="entry name" value="FAD/NAD(P)-binding domain"/>
    <property type="match status" value="2"/>
</dbReference>
<name>A0A963YWT2_9PROT</name>